<proteinExistence type="inferred from homology"/>
<dbReference type="InterPro" id="IPR026902">
    <property type="entry name" value="RnfC_N"/>
</dbReference>
<dbReference type="InterPro" id="IPR037225">
    <property type="entry name" value="Nuo51_FMN-bd_sf"/>
</dbReference>
<feature type="domain" description="4Fe-4S ferredoxin-type" evidence="10">
    <location>
        <begin position="368"/>
        <end position="397"/>
    </location>
</feature>
<comment type="caution">
    <text evidence="11">The sequence shown here is derived from an EMBL/GenBank/DDBJ whole genome shotgun (WGS) entry which is preliminary data.</text>
</comment>
<dbReference type="Gene3D" id="3.40.50.11540">
    <property type="entry name" value="NADH-ubiquinone oxidoreductase 51kDa subunit"/>
    <property type="match status" value="1"/>
</dbReference>
<keyword evidence="5 8" id="KW-0249">Electron transport</keyword>
<sequence length="506" mass="54108">MMSVDPKTTFFRPFRGGVHPRSYKSLTARRSSQRSVLMPEKLYFSLQLPNGAMLKPLVAVGDVVTKGQKIAEGTSPMLAPLHSSANGQVVDITSHITAHPGKLKSPTIVVATSNDLSWSRDYHSRSIASLTADEVINAILEAGIVGLGGAGFPTGMKAKFARQSQVETLVINGGECEPYLTCDDRLMQEQSAQIIAGIRLLMIATGAKRALVGIEDNKPLSLETMTNAASEDPEIEVHSVPSLYPMGSERHLIKALTGEQVPLGGLASDIGILVNNVATAHAIYQALRYGRPLVSRLITVSGKGISQPCNVEVPLGTRVRDVIAFCGGLTMDCERLIFGGPMMGQVVTDLDIPVGKTVGGILALTSEEIGDCDSKECIRCGQCVRACPMGLMPFMIAANTRASEFEKAEELGVKHCLSCGACSYICPSHLPLVQYFQHAKGVLNQRSSAVQRAERAKQLATAKTARLEEEARAKQAAKEAKAKAKGKARGSRRSARKAETAKEGDV</sequence>
<dbReference type="InterPro" id="IPR019554">
    <property type="entry name" value="Soluble_ligand-bd"/>
</dbReference>
<dbReference type="Pfam" id="PF01512">
    <property type="entry name" value="Complex1_51K"/>
    <property type="match status" value="1"/>
</dbReference>
<comment type="similarity">
    <text evidence="8">Belongs to the 4Fe4S bacterial-type ferredoxin family. RnfC subfamily.</text>
</comment>
<keyword evidence="8" id="KW-1278">Translocase</keyword>
<dbReference type="InterPro" id="IPR011538">
    <property type="entry name" value="Nuo51_FMN-bd"/>
</dbReference>
<evidence type="ECO:0000256" key="1">
    <source>
        <dbReference type="ARBA" id="ARBA00022448"/>
    </source>
</evidence>
<dbReference type="Pfam" id="PF12838">
    <property type="entry name" value="Fer4_7"/>
    <property type="match status" value="1"/>
</dbReference>
<feature type="binding site" evidence="8">
    <location>
        <position position="419"/>
    </location>
    <ligand>
        <name>[4Fe-4S] cluster</name>
        <dbReference type="ChEBI" id="CHEBI:49883"/>
        <label>2</label>
    </ligand>
</feature>
<dbReference type="EC" id="7.-.-.-" evidence="8"/>
<evidence type="ECO:0000259" key="10">
    <source>
        <dbReference type="PROSITE" id="PS51379"/>
    </source>
</evidence>
<dbReference type="Pfam" id="PF13375">
    <property type="entry name" value="RnfC_N"/>
    <property type="match status" value="1"/>
</dbReference>
<evidence type="ECO:0000256" key="5">
    <source>
        <dbReference type="ARBA" id="ARBA00022982"/>
    </source>
</evidence>
<keyword evidence="2 8" id="KW-0004">4Fe-4S</keyword>
<dbReference type="EMBL" id="JBHMEP010000001">
    <property type="protein sequence ID" value="MFB9134915.1"/>
    <property type="molecule type" value="Genomic_DNA"/>
</dbReference>
<dbReference type="Proteomes" id="UP001589645">
    <property type="component" value="Unassembled WGS sequence"/>
</dbReference>
<evidence type="ECO:0000313" key="12">
    <source>
        <dbReference type="Proteomes" id="UP001589645"/>
    </source>
</evidence>
<dbReference type="InterPro" id="IPR017900">
    <property type="entry name" value="4Fe4S_Fe_S_CS"/>
</dbReference>
<comment type="subcellular location">
    <subcellularLocation>
        <location evidence="8">Cell inner membrane</location>
        <topology evidence="8">Peripheral membrane protein</topology>
    </subcellularLocation>
</comment>
<accession>A0ABV5HL13</accession>
<keyword evidence="1 8" id="KW-0813">Transport</keyword>
<organism evidence="11 12">
    <name type="scientific">Vibrio olivae</name>
    <dbReference type="NCBI Taxonomy" id="1243002"/>
    <lineage>
        <taxon>Bacteria</taxon>
        <taxon>Pseudomonadati</taxon>
        <taxon>Pseudomonadota</taxon>
        <taxon>Gammaproteobacteria</taxon>
        <taxon>Vibrionales</taxon>
        <taxon>Vibrionaceae</taxon>
        <taxon>Vibrio</taxon>
    </lineage>
</organism>
<comment type="cofactor">
    <cofactor evidence="8">
        <name>[4Fe-4S] cluster</name>
        <dbReference type="ChEBI" id="CHEBI:49883"/>
    </cofactor>
    <text evidence="8">Binds 2 [4Fe-4S] clusters per subunit.</text>
</comment>
<comment type="subunit">
    <text evidence="8">The complex is composed of six subunits: RnfA, RnfB, RnfC, RnfD, RnfE and RnfG.</text>
</comment>
<evidence type="ECO:0000313" key="11">
    <source>
        <dbReference type="EMBL" id="MFB9134915.1"/>
    </source>
</evidence>
<dbReference type="RefSeq" id="WP_390191041.1">
    <property type="nucleotide sequence ID" value="NZ_JBHMEP010000001.1"/>
</dbReference>
<evidence type="ECO:0000256" key="3">
    <source>
        <dbReference type="ARBA" id="ARBA00022723"/>
    </source>
</evidence>
<evidence type="ECO:0000256" key="7">
    <source>
        <dbReference type="ARBA" id="ARBA00023014"/>
    </source>
</evidence>
<dbReference type="Pfam" id="PF10531">
    <property type="entry name" value="SLBB"/>
    <property type="match status" value="1"/>
</dbReference>
<dbReference type="PROSITE" id="PS00198">
    <property type="entry name" value="4FE4S_FER_1"/>
    <property type="match status" value="2"/>
</dbReference>
<feature type="binding site" evidence="8">
    <location>
        <position position="383"/>
    </location>
    <ligand>
        <name>[4Fe-4S] cluster</name>
        <dbReference type="ChEBI" id="CHEBI:49883"/>
        <label>1</label>
    </ligand>
</feature>
<keyword evidence="12" id="KW-1185">Reference proteome</keyword>
<dbReference type="PROSITE" id="PS51379">
    <property type="entry name" value="4FE4S_FER_2"/>
    <property type="match status" value="2"/>
</dbReference>
<evidence type="ECO:0000256" key="2">
    <source>
        <dbReference type="ARBA" id="ARBA00022485"/>
    </source>
</evidence>
<feature type="compositionally biased region" description="Basic and acidic residues" evidence="9">
    <location>
        <begin position="496"/>
        <end position="506"/>
    </location>
</feature>
<dbReference type="Gene3D" id="3.30.70.20">
    <property type="match status" value="1"/>
</dbReference>
<feature type="domain" description="4Fe-4S ferredoxin-type" evidence="10">
    <location>
        <begin position="407"/>
        <end position="436"/>
    </location>
</feature>
<dbReference type="SUPFAM" id="SSF46548">
    <property type="entry name" value="alpha-helical ferredoxin"/>
    <property type="match status" value="1"/>
</dbReference>
<keyword evidence="8" id="KW-0997">Cell inner membrane</keyword>
<dbReference type="Gene3D" id="3.10.20.600">
    <property type="match status" value="1"/>
</dbReference>
<evidence type="ECO:0000256" key="8">
    <source>
        <dbReference type="HAMAP-Rule" id="MF_00461"/>
    </source>
</evidence>
<dbReference type="InterPro" id="IPR017896">
    <property type="entry name" value="4Fe4S_Fe-S-bd"/>
</dbReference>
<evidence type="ECO:0000256" key="4">
    <source>
        <dbReference type="ARBA" id="ARBA00022737"/>
    </source>
</evidence>
<protein>
    <recommendedName>
        <fullName evidence="8">Ion-translocating oxidoreductase complex subunit C</fullName>
        <ecNumber evidence="8">7.-.-.-</ecNumber>
    </recommendedName>
    <alternativeName>
        <fullName evidence="8">Rnf electron transport complex subunit C</fullName>
    </alternativeName>
</protein>
<reference evidence="11 12" key="1">
    <citation type="submission" date="2024-09" db="EMBL/GenBank/DDBJ databases">
        <authorList>
            <person name="Sun Q."/>
            <person name="Mori K."/>
        </authorList>
    </citation>
    <scope>NUCLEOTIDE SEQUENCE [LARGE SCALE GENOMIC DNA]</scope>
    <source>
        <strain evidence="11 12">CECT 8064</strain>
    </source>
</reference>
<keyword evidence="8" id="KW-1003">Cell membrane</keyword>
<gene>
    <name evidence="11" type="primary">rsxC</name>
    <name evidence="8" type="synonym">rnfC</name>
    <name evidence="11" type="ORF">ACFFUV_07960</name>
</gene>
<keyword evidence="8" id="KW-0472">Membrane</keyword>
<keyword evidence="3 8" id="KW-0479">Metal-binding</keyword>
<feature type="binding site" evidence="8">
    <location>
        <position position="426"/>
    </location>
    <ligand>
        <name>[4Fe-4S] cluster</name>
        <dbReference type="ChEBI" id="CHEBI:49883"/>
        <label>1</label>
    </ligand>
</feature>
<dbReference type="NCBIfam" id="TIGR01945">
    <property type="entry name" value="rnfC"/>
    <property type="match status" value="1"/>
</dbReference>
<feature type="binding site" evidence="8">
    <location>
        <position position="416"/>
    </location>
    <ligand>
        <name>[4Fe-4S] cluster</name>
        <dbReference type="ChEBI" id="CHEBI:49883"/>
        <label>2</label>
    </ligand>
</feature>
<feature type="binding site" evidence="8">
    <location>
        <position position="387"/>
    </location>
    <ligand>
        <name>[4Fe-4S] cluster</name>
        <dbReference type="ChEBI" id="CHEBI:49883"/>
        <label>2</label>
    </ligand>
</feature>
<keyword evidence="7 8" id="KW-0411">Iron-sulfur</keyword>
<comment type="function">
    <text evidence="8">Part of a membrane-bound complex that couples electron transfer with translocation of ions across the membrane.</text>
</comment>
<dbReference type="SUPFAM" id="SSF142019">
    <property type="entry name" value="Nqo1 FMN-binding domain-like"/>
    <property type="match status" value="1"/>
</dbReference>
<dbReference type="PANTHER" id="PTHR43034">
    <property type="entry name" value="ION-TRANSLOCATING OXIDOREDUCTASE COMPLEX SUBUNIT C"/>
    <property type="match status" value="1"/>
</dbReference>
<feature type="binding site" evidence="8">
    <location>
        <position position="422"/>
    </location>
    <ligand>
        <name>[4Fe-4S] cluster</name>
        <dbReference type="ChEBI" id="CHEBI:49883"/>
        <label>2</label>
    </ligand>
</feature>
<keyword evidence="6 8" id="KW-0408">Iron</keyword>
<feature type="binding site" evidence="8">
    <location>
        <position position="380"/>
    </location>
    <ligand>
        <name>[4Fe-4S] cluster</name>
        <dbReference type="ChEBI" id="CHEBI:49883"/>
        <label>1</label>
    </ligand>
</feature>
<dbReference type="InterPro" id="IPR010208">
    <property type="entry name" value="Ion_transpt_RnfC/RsxC"/>
</dbReference>
<feature type="region of interest" description="Disordered" evidence="9">
    <location>
        <begin position="470"/>
        <end position="506"/>
    </location>
</feature>
<name>A0ABV5HL13_9VIBR</name>
<feature type="binding site" evidence="8">
    <location>
        <position position="377"/>
    </location>
    <ligand>
        <name>[4Fe-4S] cluster</name>
        <dbReference type="ChEBI" id="CHEBI:49883"/>
        <label>1</label>
    </ligand>
</feature>
<keyword evidence="4 8" id="KW-0677">Repeat</keyword>
<dbReference type="PANTHER" id="PTHR43034:SF2">
    <property type="entry name" value="ION-TRANSLOCATING OXIDOREDUCTASE COMPLEX SUBUNIT C"/>
    <property type="match status" value="1"/>
</dbReference>
<evidence type="ECO:0000256" key="9">
    <source>
        <dbReference type="SAM" id="MobiDB-lite"/>
    </source>
</evidence>
<feature type="compositionally biased region" description="Basic residues" evidence="9">
    <location>
        <begin position="483"/>
        <end position="495"/>
    </location>
</feature>
<evidence type="ECO:0000256" key="6">
    <source>
        <dbReference type="ARBA" id="ARBA00023004"/>
    </source>
</evidence>
<feature type="compositionally biased region" description="Basic and acidic residues" evidence="9">
    <location>
        <begin position="470"/>
        <end position="482"/>
    </location>
</feature>
<dbReference type="HAMAP" id="MF_00461">
    <property type="entry name" value="RsxC_RnfC"/>
    <property type="match status" value="1"/>
</dbReference>
<dbReference type="NCBIfam" id="NF003454">
    <property type="entry name" value="PRK05035.1"/>
    <property type="match status" value="1"/>
</dbReference>